<reference evidence="1" key="1">
    <citation type="submission" date="2021-03" db="EMBL/GenBank/DDBJ databases">
        <authorList>
            <consortium name="DOE Joint Genome Institute"/>
            <person name="Ahrendt S."/>
            <person name="Looney B.P."/>
            <person name="Miyauchi S."/>
            <person name="Morin E."/>
            <person name="Drula E."/>
            <person name="Courty P.E."/>
            <person name="Chicoki N."/>
            <person name="Fauchery L."/>
            <person name="Kohler A."/>
            <person name="Kuo A."/>
            <person name="Labutti K."/>
            <person name="Pangilinan J."/>
            <person name="Lipzen A."/>
            <person name="Riley R."/>
            <person name="Andreopoulos W."/>
            <person name="He G."/>
            <person name="Johnson J."/>
            <person name="Barry K.W."/>
            <person name="Grigoriev I.V."/>
            <person name="Nagy L."/>
            <person name="Hibbett D."/>
            <person name="Henrissat B."/>
            <person name="Matheny P.B."/>
            <person name="Labbe J."/>
            <person name="Martin F."/>
        </authorList>
    </citation>
    <scope>NUCLEOTIDE SEQUENCE</scope>
    <source>
        <strain evidence="1">HHB10654</strain>
    </source>
</reference>
<organism evidence="1 2">
    <name type="scientific">Artomyces pyxidatus</name>
    <dbReference type="NCBI Taxonomy" id="48021"/>
    <lineage>
        <taxon>Eukaryota</taxon>
        <taxon>Fungi</taxon>
        <taxon>Dikarya</taxon>
        <taxon>Basidiomycota</taxon>
        <taxon>Agaricomycotina</taxon>
        <taxon>Agaricomycetes</taxon>
        <taxon>Russulales</taxon>
        <taxon>Auriscalpiaceae</taxon>
        <taxon>Artomyces</taxon>
    </lineage>
</organism>
<evidence type="ECO:0000313" key="2">
    <source>
        <dbReference type="Proteomes" id="UP000814140"/>
    </source>
</evidence>
<sequence length="79" mass="9261">MAGQLVSYNPSSPAVAHFREERYRSQKVSYSSTKLLERRLVRAWKRVTRSMRRQERASIIPEGFVLMNARRRSMFLSAA</sequence>
<dbReference type="EMBL" id="MU277230">
    <property type="protein sequence ID" value="KAI0058958.1"/>
    <property type="molecule type" value="Genomic_DNA"/>
</dbReference>
<keyword evidence="2" id="KW-1185">Reference proteome</keyword>
<reference evidence="1" key="2">
    <citation type="journal article" date="2022" name="New Phytol.">
        <title>Evolutionary transition to the ectomycorrhizal habit in the genomes of a hyperdiverse lineage of mushroom-forming fungi.</title>
        <authorList>
            <person name="Looney B."/>
            <person name="Miyauchi S."/>
            <person name="Morin E."/>
            <person name="Drula E."/>
            <person name="Courty P.E."/>
            <person name="Kohler A."/>
            <person name="Kuo A."/>
            <person name="LaButti K."/>
            <person name="Pangilinan J."/>
            <person name="Lipzen A."/>
            <person name="Riley R."/>
            <person name="Andreopoulos W."/>
            <person name="He G."/>
            <person name="Johnson J."/>
            <person name="Nolan M."/>
            <person name="Tritt A."/>
            <person name="Barry K.W."/>
            <person name="Grigoriev I.V."/>
            <person name="Nagy L.G."/>
            <person name="Hibbett D."/>
            <person name="Henrissat B."/>
            <person name="Matheny P.B."/>
            <person name="Labbe J."/>
            <person name="Martin F.M."/>
        </authorList>
    </citation>
    <scope>NUCLEOTIDE SEQUENCE</scope>
    <source>
        <strain evidence="1">HHB10654</strain>
    </source>
</reference>
<accession>A0ACB8SSW4</accession>
<gene>
    <name evidence="1" type="ORF">BV25DRAFT_1993892</name>
</gene>
<name>A0ACB8SSW4_9AGAM</name>
<evidence type="ECO:0000313" key="1">
    <source>
        <dbReference type="EMBL" id="KAI0058958.1"/>
    </source>
</evidence>
<protein>
    <submittedName>
        <fullName evidence="1">Uncharacterized protein</fullName>
    </submittedName>
</protein>
<proteinExistence type="predicted"/>
<dbReference type="Proteomes" id="UP000814140">
    <property type="component" value="Unassembled WGS sequence"/>
</dbReference>
<comment type="caution">
    <text evidence="1">The sequence shown here is derived from an EMBL/GenBank/DDBJ whole genome shotgun (WGS) entry which is preliminary data.</text>
</comment>